<organism evidence="2 3">
    <name type="scientific">Aspergillus heteromorphus CBS 117.55</name>
    <dbReference type="NCBI Taxonomy" id="1448321"/>
    <lineage>
        <taxon>Eukaryota</taxon>
        <taxon>Fungi</taxon>
        <taxon>Dikarya</taxon>
        <taxon>Ascomycota</taxon>
        <taxon>Pezizomycotina</taxon>
        <taxon>Eurotiomycetes</taxon>
        <taxon>Eurotiomycetidae</taxon>
        <taxon>Eurotiales</taxon>
        <taxon>Aspergillaceae</taxon>
        <taxon>Aspergillus</taxon>
        <taxon>Aspergillus subgen. Circumdati</taxon>
    </lineage>
</organism>
<proteinExistence type="predicted"/>
<keyword evidence="3" id="KW-1185">Reference proteome</keyword>
<evidence type="ECO:0000256" key="1">
    <source>
        <dbReference type="SAM" id="MobiDB-lite"/>
    </source>
</evidence>
<dbReference type="EMBL" id="MSFL01000001">
    <property type="protein sequence ID" value="PWY92366.1"/>
    <property type="molecule type" value="Genomic_DNA"/>
</dbReference>
<accession>A0A317X1A7</accession>
<sequence length="117" mass="13159">MGWLRPPRIALRPCCVASCFRLPGLLAWHLPTVQSQLLNIPWHHWILARILFPSSLVAAAAQTGSRATNMFQCGEFTETSHLIIPSDLRPRDHTVTEGKKQDPKKKGKERNTSMPPP</sequence>
<dbReference type="AlphaFoldDB" id="A0A317X1A7"/>
<comment type="caution">
    <text evidence="2">The sequence shown here is derived from an EMBL/GenBank/DDBJ whole genome shotgun (WGS) entry which is preliminary data.</text>
</comment>
<gene>
    <name evidence="2" type="ORF">BO70DRAFT_8198</name>
</gene>
<evidence type="ECO:0000313" key="2">
    <source>
        <dbReference type="EMBL" id="PWY92366.1"/>
    </source>
</evidence>
<dbReference type="RefSeq" id="XP_025404105.1">
    <property type="nucleotide sequence ID" value="XM_025548747.1"/>
</dbReference>
<dbReference type="VEuPathDB" id="FungiDB:BO70DRAFT_8198"/>
<evidence type="ECO:0000313" key="3">
    <source>
        <dbReference type="Proteomes" id="UP000247233"/>
    </source>
</evidence>
<dbReference type="Proteomes" id="UP000247233">
    <property type="component" value="Unassembled WGS sequence"/>
</dbReference>
<feature type="compositionally biased region" description="Basic and acidic residues" evidence="1">
    <location>
        <begin position="88"/>
        <end position="101"/>
    </location>
</feature>
<dbReference type="GeneID" id="37070984"/>
<name>A0A317X1A7_9EURO</name>
<reference evidence="2 3" key="1">
    <citation type="submission" date="2016-12" db="EMBL/GenBank/DDBJ databases">
        <title>The genomes of Aspergillus section Nigri reveals drivers in fungal speciation.</title>
        <authorList>
            <consortium name="DOE Joint Genome Institute"/>
            <person name="Vesth T.C."/>
            <person name="Nybo J."/>
            <person name="Theobald S."/>
            <person name="Brandl J."/>
            <person name="Frisvad J.C."/>
            <person name="Nielsen K.F."/>
            <person name="Lyhne E.K."/>
            <person name="Kogle M.E."/>
            <person name="Kuo A."/>
            <person name="Riley R."/>
            <person name="Clum A."/>
            <person name="Nolan M."/>
            <person name="Lipzen A."/>
            <person name="Salamov A."/>
            <person name="Henrissat B."/>
            <person name="Wiebenga A."/>
            <person name="De Vries R.P."/>
            <person name="Grigoriev I.V."/>
            <person name="Mortensen U.H."/>
            <person name="Andersen M.R."/>
            <person name="Baker S.E."/>
        </authorList>
    </citation>
    <scope>NUCLEOTIDE SEQUENCE [LARGE SCALE GENOMIC DNA]</scope>
    <source>
        <strain evidence="2 3">CBS 117.55</strain>
    </source>
</reference>
<feature type="region of interest" description="Disordered" evidence="1">
    <location>
        <begin position="86"/>
        <end position="117"/>
    </location>
</feature>
<protein>
    <submittedName>
        <fullName evidence="2">Uncharacterized protein</fullName>
    </submittedName>
</protein>